<proteinExistence type="predicted"/>
<sequence length="97" mass="10686">MGSHIQALQHKKLLPSPPAFLADAVQYEVIMGSVAYGVSNDSSDMDIYGFAIPPKTLMFPHLRGEILGFDTYSPPFEQYQHQVTIISAIESGSRSWG</sequence>
<dbReference type="AlphaFoldDB" id="A0A656HFN2"/>
<organism evidence="1 2">
    <name type="scientific">Thiothrix nivea (strain ATCC 35100 / DSM 5205 / JP2)</name>
    <dbReference type="NCBI Taxonomy" id="870187"/>
    <lineage>
        <taxon>Bacteria</taxon>
        <taxon>Pseudomonadati</taxon>
        <taxon>Pseudomonadota</taxon>
        <taxon>Gammaproteobacteria</taxon>
        <taxon>Thiotrichales</taxon>
        <taxon>Thiotrichaceae</taxon>
        <taxon>Thiothrix</taxon>
    </lineage>
</organism>
<gene>
    <name evidence="1" type="ORF">Thini_2243</name>
</gene>
<keyword evidence="2" id="KW-1185">Reference proteome</keyword>
<dbReference type="Proteomes" id="UP000005317">
    <property type="component" value="Unassembled WGS sequence"/>
</dbReference>
<dbReference type="EMBL" id="JH651384">
    <property type="protein sequence ID" value="EIJ34804.1"/>
    <property type="molecule type" value="Genomic_DNA"/>
</dbReference>
<accession>A0A656HFN2</accession>
<evidence type="ECO:0000313" key="2">
    <source>
        <dbReference type="Proteomes" id="UP000005317"/>
    </source>
</evidence>
<evidence type="ECO:0000313" key="1">
    <source>
        <dbReference type="EMBL" id="EIJ34804.1"/>
    </source>
</evidence>
<name>A0A656HFN2_THINJ</name>
<dbReference type="RefSeq" id="WP_002708726.1">
    <property type="nucleotide sequence ID" value="NZ_JH651384.1"/>
</dbReference>
<reference evidence="2" key="1">
    <citation type="journal article" date="2011" name="Stand. Genomic Sci.">
        <title>Genome sequence of the filamentous, gliding Thiothrix nivea neotype strain (JP2(T)).</title>
        <authorList>
            <person name="Lapidus A."/>
            <person name="Nolan M."/>
            <person name="Lucas S."/>
            <person name="Glavina Del Rio T."/>
            <person name="Tice H."/>
            <person name="Cheng J.F."/>
            <person name="Tapia R."/>
            <person name="Han C."/>
            <person name="Goodwin L."/>
            <person name="Pitluck S."/>
            <person name="Liolios K."/>
            <person name="Pagani I."/>
            <person name="Ivanova N."/>
            <person name="Huntemann M."/>
            <person name="Mavromatis K."/>
            <person name="Mikhailova N."/>
            <person name="Pati A."/>
            <person name="Chen A."/>
            <person name="Palaniappan K."/>
            <person name="Land M."/>
            <person name="Brambilla E.M."/>
            <person name="Rohde M."/>
            <person name="Abt B."/>
            <person name="Verbarg S."/>
            <person name="Goker M."/>
            <person name="Bristow J."/>
            <person name="Eisen J.A."/>
            <person name="Markowitz V."/>
            <person name="Hugenholtz P."/>
            <person name="Kyrpides N.C."/>
            <person name="Klenk H.P."/>
            <person name="Woyke T."/>
        </authorList>
    </citation>
    <scope>NUCLEOTIDE SEQUENCE [LARGE SCALE GENOMIC DNA]</scope>
    <source>
        <strain evidence="2">ATCC 35100 / DSM 5205 / JP2</strain>
    </source>
</reference>
<protein>
    <submittedName>
        <fullName evidence="1">Uncharacterized protein</fullName>
    </submittedName>
</protein>
<dbReference type="OrthoDB" id="243791at2"/>